<dbReference type="PRINTS" id="PR00455">
    <property type="entry name" value="HTHTETR"/>
</dbReference>
<keyword evidence="5" id="KW-1185">Reference proteome</keyword>
<gene>
    <name evidence="4" type="ORF">FBY41_0023</name>
</gene>
<dbReference type="PANTHER" id="PTHR30055">
    <property type="entry name" value="HTH-TYPE TRANSCRIPTIONAL REGULATOR RUTR"/>
    <property type="match status" value="1"/>
</dbReference>
<name>A0A543HZH5_9MICO</name>
<evidence type="ECO:0000256" key="1">
    <source>
        <dbReference type="ARBA" id="ARBA00023125"/>
    </source>
</evidence>
<evidence type="ECO:0000259" key="3">
    <source>
        <dbReference type="PROSITE" id="PS50977"/>
    </source>
</evidence>
<dbReference type="RefSeq" id="WP_141841419.1">
    <property type="nucleotide sequence ID" value="NZ_VFPM01000001.1"/>
</dbReference>
<feature type="DNA-binding region" description="H-T-H motif" evidence="2">
    <location>
        <begin position="33"/>
        <end position="52"/>
    </location>
</feature>
<evidence type="ECO:0000256" key="2">
    <source>
        <dbReference type="PROSITE-ProRule" id="PRU00335"/>
    </source>
</evidence>
<dbReference type="GO" id="GO:0000976">
    <property type="term" value="F:transcription cis-regulatory region binding"/>
    <property type="evidence" value="ECO:0007669"/>
    <property type="project" value="TreeGrafter"/>
</dbReference>
<dbReference type="PANTHER" id="PTHR30055:SF200">
    <property type="entry name" value="HTH-TYPE TRANSCRIPTIONAL REPRESSOR BDCR"/>
    <property type="match status" value="1"/>
</dbReference>
<evidence type="ECO:0000313" key="5">
    <source>
        <dbReference type="Proteomes" id="UP000316747"/>
    </source>
</evidence>
<reference evidence="4 5" key="1">
    <citation type="submission" date="2019-06" db="EMBL/GenBank/DDBJ databases">
        <title>Genome sequencing of plant associated microbes to promote plant fitness in Sorghum bicolor and Oryza sativa.</title>
        <authorList>
            <person name="Coleman-Derr D."/>
        </authorList>
    </citation>
    <scope>NUCLEOTIDE SEQUENCE [LARGE SCALE GENOMIC DNA]</scope>
    <source>
        <strain evidence="4 5">KV-663</strain>
    </source>
</reference>
<dbReference type="Pfam" id="PF00440">
    <property type="entry name" value="TetR_N"/>
    <property type="match status" value="1"/>
</dbReference>
<dbReference type="Proteomes" id="UP000316747">
    <property type="component" value="Unassembled WGS sequence"/>
</dbReference>
<dbReference type="InterPro" id="IPR036271">
    <property type="entry name" value="Tet_transcr_reg_TetR-rel_C_sf"/>
</dbReference>
<feature type="domain" description="HTH tetR-type" evidence="3">
    <location>
        <begin position="10"/>
        <end position="70"/>
    </location>
</feature>
<protein>
    <submittedName>
        <fullName evidence="4">TetR family transcriptional regulator</fullName>
    </submittedName>
</protein>
<dbReference type="AlphaFoldDB" id="A0A543HZH5"/>
<dbReference type="PROSITE" id="PS50977">
    <property type="entry name" value="HTH_TETR_2"/>
    <property type="match status" value="1"/>
</dbReference>
<dbReference type="EMBL" id="VFPM01000001">
    <property type="protein sequence ID" value="TQM63680.1"/>
    <property type="molecule type" value="Genomic_DNA"/>
</dbReference>
<accession>A0A543HZH5</accession>
<dbReference type="InterPro" id="IPR009057">
    <property type="entry name" value="Homeodomain-like_sf"/>
</dbReference>
<dbReference type="OrthoDB" id="3196926at2"/>
<dbReference type="GO" id="GO:0003700">
    <property type="term" value="F:DNA-binding transcription factor activity"/>
    <property type="evidence" value="ECO:0007669"/>
    <property type="project" value="TreeGrafter"/>
</dbReference>
<dbReference type="SUPFAM" id="SSF46689">
    <property type="entry name" value="Homeodomain-like"/>
    <property type="match status" value="1"/>
</dbReference>
<proteinExistence type="predicted"/>
<sequence length="218" mass="22494">MSATAPVRPSAARARILETAFALFYAHGIRAVGVDRIIADSGVAKATLYKHFPSKDDLVVAYLDQVDGIWTAQLHQAAEAAGPDPADQLVGMFDALRASCRREGYRGCAFINAAAESQPGTAVHDRTVAHKTAVLSWVHGLAEQTGAREPGVLARALTLLLDGGLASGSLDASPDAPDAAKASARALIDVATRALTTRAANGHVLSSTGSEVAASEGN</sequence>
<comment type="caution">
    <text evidence="4">The sequence shown here is derived from an EMBL/GenBank/DDBJ whole genome shotgun (WGS) entry which is preliminary data.</text>
</comment>
<dbReference type="Gene3D" id="1.10.357.10">
    <property type="entry name" value="Tetracycline Repressor, domain 2"/>
    <property type="match status" value="1"/>
</dbReference>
<dbReference type="InterPro" id="IPR001647">
    <property type="entry name" value="HTH_TetR"/>
</dbReference>
<keyword evidence="1 2" id="KW-0238">DNA-binding</keyword>
<dbReference type="SUPFAM" id="SSF48498">
    <property type="entry name" value="Tetracyclin repressor-like, C-terminal domain"/>
    <property type="match status" value="1"/>
</dbReference>
<organism evidence="4 5">
    <name type="scientific">Humibacillus xanthopallidus</name>
    <dbReference type="NCBI Taxonomy" id="412689"/>
    <lineage>
        <taxon>Bacteria</taxon>
        <taxon>Bacillati</taxon>
        <taxon>Actinomycetota</taxon>
        <taxon>Actinomycetes</taxon>
        <taxon>Micrococcales</taxon>
        <taxon>Intrasporangiaceae</taxon>
        <taxon>Humibacillus</taxon>
    </lineage>
</organism>
<dbReference type="InterPro" id="IPR050109">
    <property type="entry name" value="HTH-type_TetR-like_transc_reg"/>
</dbReference>
<evidence type="ECO:0000313" key="4">
    <source>
        <dbReference type="EMBL" id="TQM63680.1"/>
    </source>
</evidence>